<keyword evidence="2" id="KW-1185">Reference proteome</keyword>
<dbReference type="AlphaFoldDB" id="A0A7X2T1D0"/>
<dbReference type="PANTHER" id="PTHR39166:SF1">
    <property type="entry name" value="BLL1166 PROTEIN"/>
    <property type="match status" value="1"/>
</dbReference>
<dbReference type="InterPro" id="IPR009267">
    <property type="entry name" value="NTP_transf_6"/>
</dbReference>
<dbReference type="GO" id="GO:0016740">
    <property type="term" value="F:transferase activity"/>
    <property type="evidence" value="ECO:0007669"/>
    <property type="project" value="UniProtKB-KW"/>
</dbReference>
<keyword evidence="1" id="KW-0808">Transferase</keyword>
<dbReference type="Proteomes" id="UP000460287">
    <property type="component" value="Unassembled WGS sequence"/>
</dbReference>
<sequence length="99" mass="11709">MFKNEARVHLWYKDHFGYDIKPYTSLEDDINSWPTTSTAVGIRRDKNGAFKIYAPFGLNDLFGKIVRANKAQITKDIYENKTTRWLSKWPDLKVIPWEK</sequence>
<accession>A0A7X2T1D0</accession>
<evidence type="ECO:0000313" key="2">
    <source>
        <dbReference type="Proteomes" id="UP000460287"/>
    </source>
</evidence>
<evidence type="ECO:0000313" key="1">
    <source>
        <dbReference type="EMBL" id="MSR91469.1"/>
    </source>
</evidence>
<protein>
    <submittedName>
        <fullName evidence="1">Nucleotidyltransferase family protein</fullName>
    </submittedName>
</protein>
<organism evidence="1 2">
    <name type="scientific">Inconstantimicrobium porci</name>
    <dbReference type="NCBI Taxonomy" id="2652291"/>
    <lineage>
        <taxon>Bacteria</taxon>
        <taxon>Bacillati</taxon>
        <taxon>Bacillota</taxon>
        <taxon>Clostridia</taxon>
        <taxon>Eubacteriales</taxon>
        <taxon>Clostridiaceae</taxon>
        <taxon>Inconstantimicrobium</taxon>
    </lineage>
</organism>
<name>A0A7X2T1D0_9CLOT</name>
<dbReference type="PANTHER" id="PTHR39166">
    <property type="entry name" value="BLL1166 PROTEIN"/>
    <property type="match status" value="1"/>
</dbReference>
<dbReference type="Pfam" id="PF06042">
    <property type="entry name" value="NTP_transf_6"/>
    <property type="match status" value="1"/>
</dbReference>
<reference evidence="1 2" key="1">
    <citation type="submission" date="2019-08" db="EMBL/GenBank/DDBJ databases">
        <title>In-depth cultivation of the pig gut microbiome towards novel bacterial diversity and tailored functional studies.</title>
        <authorList>
            <person name="Wylensek D."/>
            <person name="Hitch T.C.A."/>
            <person name="Clavel T."/>
        </authorList>
    </citation>
    <scope>NUCLEOTIDE SEQUENCE [LARGE SCALE GENOMIC DNA]</scope>
    <source>
        <strain evidence="1 2">WCA-383-APC-5B</strain>
    </source>
</reference>
<proteinExistence type="predicted"/>
<dbReference type="EMBL" id="VULX01000011">
    <property type="protein sequence ID" value="MSR91469.1"/>
    <property type="molecule type" value="Genomic_DNA"/>
</dbReference>
<comment type="caution">
    <text evidence="1">The sequence shown here is derived from an EMBL/GenBank/DDBJ whole genome shotgun (WGS) entry which is preliminary data.</text>
</comment>
<dbReference type="RefSeq" id="WP_328598678.1">
    <property type="nucleotide sequence ID" value="NZ_VULX01000011.1"/>
</dbReference>
<gene>
    <name evidence="1" type="ORF">FYJ33_08610</name>
</gene>